<accession>A0ABN1CPA1</accession>
<gene>
    <name evidence="1" type="ORF">GCM10008937_32340</name>
</gene>
<evidence type="ECO:0000313" key="1">
    <source>
        <dbReference type="EMBL" id="GAA0522357.1"/>
    </source>
</evidence>
<proteinExistence type="predicted"/>
<keyword evidence="2" id="KW-1185">Reference proteome</keyword>
<organism evidence="1 2">
    <name type="scientific">Deinococcus depolymerans</name>
    <dbReference type="NCBI Taxonomy" id="392408"/>
    <lineage>
        <taxon>Bacteria</taxon>
        <taxon>Thermotogati</taxon>
        <taxon>Deinococcota</taxon>
        <taxon>Deinococci</taxon>
        <taxon>Deinococcales</taxon>
        <taxon>Deinococcaceae</taxon>
        <taxon>Deinococcus</taxon>
    </lineage>
</organism>
<evidence type="ECO:0000313" key="2">
    <source>
        <dbReference type="Proteomes" id="UP001500191"/>
    </source>
</evidence>
<dbReference type="EMBL" id="BAAADB010000031">
    <property type="protein sequence ID" value="GAA0522357.1"/>
    <property type="molecule type" value="Genomic_DNA"/>
</dbReference>
<reference evidence="1 2" key="1">
    <citation type="journal article" date="2019" name="Int. J. Syst. Evol. Microbiol.">
        <title>The Global Catalogue of Microorganisms (GCM) 10K type strain sequencing project: providing services to taxonomists for standard genome sequencing and annotation.</title>
        <authorList>
            <consortium name="The Broad Institute Genomics Platform"/>
            <consortium name="The Broad Institute Genome Sequencing Center for Infectious Disease"/>
            <person name="Wu L."/>
            <person name="Ma J."/>
        </authorList>
    </citation>
    <scope>NUCLEOTIDE SEQUENCE [LARGE SCALE GENOMIC DNA]</scope>
    <source>
        <strain evidence="1 2">JCM 14368</strain>
    </source>
</reference>
<name>A0ABN1CPA1_9DEIO</name>
<protein>
    <submittedName>
        <fullName evidence="1">Uncharacterized protein</fullName>
    </submittedName>
</protein>
<sequence>MGGMKNRTRVKGKSGRLGLILAAAPIVLELLVTARNAQKKRARYTRARKRDRLIDSLLSGAQRAVGKPGKRRFF</sequence>
<dbReference type="Proteomes" id="UP001500191">
    <property type="component" value="Unassembled WGS sequence"/>
</dbReference>
<comment type="caution">
    <text evidence="1">The sequence shown here is derived from an EMBL/GenBank/DDBJ whole genome shotgun (WGS) entry which is preliminary data.</text>
</comment>